<reference evidence="4" key="1">
    <citation type="submission" date="2022-12" db="EMBL/GenBank/DDBJ databases">
        <authorList>
            <person name="Petersen C."/>
        </authorList>
    </citation>
    <scope>NUCLEOTIDE SEQUENCE</scope>
    <source>
        <strain evidence="4">IBT 16125</strain>
    </source>
</reference>
<dbReference type="PANTHER" id="PTHR16184:SF6">
    <property type="entry name" value="ELONGATOR COMPLEX PROTEIN 6"/>
    <property type="match status" value="1"/>
</dbReference>
<feature type="compositionally biased region" description="Polar residues" evidence="3">
    <location>
        <begin position="115"/>
        <end position="139"/>
    </location>
</feature>
<comment type="pathway">
    <text evidence="1">tRNA modification; 5-methoxycarbonylmethyl-2-thiouridine-tRNA biosynthesis.</text>
</comment>
<evidence type="ECO:0000256" key="1">
    <source>
        <dbReference type="ARBA" id="ARBA00005043"/>
    </source>
</evidence>
<sequence>MPSQPPLPPLLTTYLSKQPESSLTLISSILGATSNWLVLRYLYAALGTSSSPNVTIGSDELANGVKRKVVLVSFLRSWEFWRAEAKRLGLDLARLADKQQFAFVDGLSELFNTPSTASGAPTNTGSAVRTTLPLRSQPGTVPGRGPPSTVTAERLGNEGLRQREPGTAKKLHFTGHGVAALDVMEKDIIAEINRQKSSMAEGDEMLLIIDQPDFLLAATGASMGIGATEMAEWVTGLQQHAHATVLTLAADSPLIHNASTSGIQQSSPIETEHAAFAIGMAHRARSVMQLRTLETGAARDVSGVLRISRGGGWTGEAEDNLEERELLYYIQRDGGVRVFGRGES</sequence>
<protein>
    <recommendedName>
        <fullName evidence="6">Elongator complex protein 6</fullName>
    </recommendedName>
</protein>
<dbReference type="RefSeq" id="XP_056768880.1">
    <property type="nucleotide sequence ID" value="XM_056904773.1"/>
</dbReference>
<dbReference type="AlphaFoldDB" id="A0AAD6CB42"/>
<keyword evidence="5" id="KW-1185">Reference proteome</keyword>
<name>A0AAD6CB42_9EURO</name>
<gene>
    <name evidence="4" type="ORF">N7458_001390</name>
</gene>
<comment type="caution">
    <text evidence="4">The sequence shown here is derived from an EMBL/GenBank/DDBJ whole genome shotgun (WGS) entry which is preliminary data.</text>
</comment>
<dbReference type="Proteomes" id="UP001213681">
    <property type="component" value="Unassembled WGS sequence"/>
</dbReference>
<dbReference type="Gene3D" id="3.40.50.300">
    <property type="entry name" value="P-loop containing nucleotide triphosphate hydrolases"/>
    <property type="match status" value="1"/>
</dbReference>
<evidence type="ECO:0000256" key="2">
    <source>
        <dbReference type="ARBA" id="ARBA00008837"/>
    </source>
</evidence>
<dbReference type="InterPro" id="IPR018627">
    <property type="entry name" value="ELP6"/>
</dbReference>
<dbReference type="GO" id="GO:0002098">
    <property type="term" value="P:tRNA wobble uridine modification"/>
    <property type="evidence" value="ECO:0007669"/>
    <property type="project" value="InterPro"/>
</dbReference>
<evidence type="ECO:0000313" key="5">
    <source>
        <dbReference type="Proteomes" id="UP001213681"/>
    </source>
</evidence>
<dbReference type="GO" id="GO:0033588">
    <property type="term" value="C:elongator holoenzyme complex"/>
    <property type="evidence" value="ECO:0007669"/>
    <property type="project" value="InterPro"/>
</dbReference>
<dbReference type="EMBL" id="JAPVEA010000002">
    <property type="protein sequence ID" value="KAJ5459838.1"/>
    <property type="molecule type" value="Genomic_DNA"/>
</dbReference>
<dbReference type="InterPro" id="IPR027417">
    <property type="entry name" value="P-loop_NTPase"/>
</dbReference>
<evidence type="ECO:0000256" key="3">
    <source>
        <dbReference type="SAM" id="MobiDB-lite"/>
    </source>
</evidence>
<reference evidence="4" key="2">
    <citation type="journal article" date="2023" name="IMA Fungus">
        <title>Comparative genomic study of the Penicillium genus elucidates a diverse pangenome and 15 lateral gene transfer events.</title>
        <authorList>
            <person name="Petersen C."/>
            <person name="Sorensen T."/>
            <person name="Nielsen M.R."/>
            <person name="Sondergaard T.E."/>
            <person name="Sorensen J.L."/>
            <person name="Fitzpatrick D.A."/>
            <person name="Frisvad J.C."/>
            <person name="Nielsen K.L."/>
        </authorList>
    </citation>
    <scope>NUCLEOTIDE SEQUENCE</scope>
    <source>
        <strain evidence="4">IBT 16125</strain>
    </source>
</reference>
<feature type="region of interest" description="Disordered" evidence="3">
    <location>
        <begin position="115"/>
        <end position="151"/>
    </location>
</feature>
<proteinExistence type="inferred from homology"/>
<evidence type="ECO:0000313" key="4">
    <source>
        <dbReference type="EMBL" id="KAJ5459838.1"/>
    </source>
</evidence>
<evidence type="ECO:0008006" key="6">
    <source>
        <dbReference type="Google" id="ProtNLM"/>
    </source>
</evidence>
<accession>A0AAD6CB42</accession>
<dbReference type="CDD" id="cd19495">
    <property type="entry name" value="Elp6"/>
    <property type="match status" value="1"/>
</dbReference>
<dbReference type="GeneID" id="81595016"/>
<organism evidence="4 5">
    <name type="scientific">Penicillium daleae</name>
    <dbReference type="NCBI Taxonomy" id="63821"/>
    <lineage>
        <taxon>Eukaryota</taxon>
        <taxon>Fungi</taxon>
        <taxon>Dikarya</taxon>
        <taxon>Ascomycota</taxon>
        <taxon>Pezizomycotina</taxon>
        <taxon>Eurotiomycetes</taxon>
        <taxon>Eurotiomycetidae</taxon>
        <taxon>Eurotiales</taxon>
        <taxon>Aspergillaceae</taxon>
        <taxon>Penicillium</taxon>
    </lineage>
</organism>
<comment type="similarity">
    <text evidence="2">Belongs to the ELP6 family.</text>
</comment>
<dbReference type="PANTHER" id="PTHR16184">
    <property type="entry name" value="ELONGATOR COMPLEX PROTEIN 6"/>
    <property type="match status" value="1"/>
</dbReference>